<gene>
    <name evidence="1" type="ORF">DPQ33_09850</name>
</gene>
<proteinExistence type="predicted"/>
<dbReference type="AlphaFoldDB" id="A0A7M3MF81"/>
<dbReference type="EMBL" id="QMIE01000008">
    <property type="protein sequence ID" value="TVM17093.1"/>
    <property type="molecule type" value="Genomic_DNA"/>
</dbReference>
<evidence type="ECO:0000313" key="1">
    <source>
        <dbReference type="EMBL" id="TVM17093.1"/>
    </source>
</evidence>
<organism evidence="1 2">
    <name type="scientific">Oceanidesulfovibrio indonesiensis</name>
    <dbReference type="NCBI Taxonomy" id="54767"/>
    <lineage>
        <taxon>Bacteria</taxon>
        <taxon>Pseudomonadati</taxon>
        <taxon>Thermodesulfobacteriota</taxon>
        <taxon>Desulfovibrionia</taxon>
        <taxon>Desulfovibrionales</taxon>
        <taxon>Desulfovibrionaceae</taxon>
        <taxon>Oceanidesulfovibrio</taxon>
    </lineage>
</organism>
<dbReference type="Proteomes" id="UP000448292">
    <property type="component" value="Unassembled WGS sequence"/>
</dbReference>
<comment type="caution">
    <text evidence="1">The sequence shown here is derived from an EMBL/GenBank/DDBJ whole genome shotgun (WGS) entry which is preliminary data.</text>
</comment>
<accession>A0A7M3MF81</accession>
<evidence type="ECO:0000313" key="2">
    <source>
        <dbReference type="Proteomes" id="UP000448292"/>
    </source>
</evidence>
<sequence length="70" mass="8011">MKRIWQNGHDLTSTTIRLTSRDRQRISRIQDCYQDGAGTNVSMARIISMGLRALEREIVSGRGFLALEEM</sequence>
<dbReference type="RefSeq" id="WP_144303051.1">
    <property type="nucleotide sequence ID" value="NZ_QMIE01000008.1"/>
</dbReference>
<keyword evidence="2" id="KW-1185">Reference proteome</keyword>
<protein>
    <submittedName>
        <fullName evidence="1">Uncharacterized protein</fullName>
    </submittedName>
</protein>
<dbReference type="OrthoDB" id="9872841at2"/>
<reference evidence="1 2" key="1">
    <citation type="submission" date="2018-06" db="EMBL/GenBank/DDBJ databases">
        <title>Complete genome of Desulfovibrio indonesiensis P37SLT.</title>
        <authorList>
            <person name="Crispim J.S."/>
            <person name="Vidigal P.M.P."/>
            <person name="Silva L.C.F."/>
            <person name="Laguardia C.N."/>
            <person name="Araujo L.C."/>
            <person name="Dias R.S."/>
            <person name="Sousa M.P."/>
            <person name="Paula S.O."/>
            <person name="Silva C."/>
        </authorList>
    </citation>
    <scope>NUCLEOTIDE SEQUENCE [LARGE SCALE GENOMIC DNA]</scope>
    <source>
        <strain evidence="1 2">P37SLT</strain>
    </source>
</reference>
<name>A0A7M3MF81_9BACT</name>